<accession>A0A6V8MKV4</accession>
<reference evidence="2" key="1">
    <citation type="submission" date="2020-06" db="EMBL/GenBank/DDBJ databases">
        <title>Draft genomic sequence of Geomonas sp. Red330.</title>
        <authorList>
            <person name="Itoh H."/>
            <person name="Zhenxing X."/>
            <person name="Ushijima N."/>
            <person name="Masuda Y."/>
            <person name="Shiratori Y."/>
            <person name="Senoo K."/>
        </authorList>
    </citation>
    <scope>NUCLEOTIDE SEQUENCE [LARGE SCALE GENOMIC DNA]</scope>
    <source>
        <strain evidence="2">Red330</strain>
    </source>
</reference>
<name>A0A6V8MKV4_9BACT</name>
<evidence type="ECO:0000313" key="1">
    <source>
        <dbReference type="EMBL" id="GFO60628.1"/>
    </source>
</evidence>
<dbReference type="AlphaFoldDB" id="A0A6V8MKV4"/>
<protein>
    <submittedName>
        <fullName evidence="1">Uncharacterized protein</fullName>
    </submittedName>
</protein>
<proteinExistence type="predicted"/>
<dbReference type="Proteomes" id="UP000556026">
    <property type="component" value="Unassembled WGS sequence"/>
</dbReference>
<keyword evidence="2" id="KW-1185">Reference proteome</keyword>
<dbReference type="EMBL" id="BLXX01000009">
    <property type="protein sequence ID" value="GFO60628.1"/>
    <property type="molecule type" value="Genomic_DNA"/>
</dbReference>
<gene>
    <name evidence="1" type="ORF">GMST_29530</name>
</gene>
<organism evidence="1 2">
    <name type="scientific">Geomonas silvestris</name>
    <dbReference type="NCBI Taxonomy" id="2740184"/>
    <lineage>
        <taxon>Bacteria</taxon>
        <taxon>Pseudomonadati</taxon>
        <taxon>Thermodesulfobacteriota</taxon>
        <taxon>Desulfuromonadia</taxon>
        <taxon>Geobacterales</taxon>
        <taxon>Geobacteraceae</taxon>
        <taxon>Geomonas</taxon>
    </lineage>
</organism>
<comment type="caution">
    <text evidence="1">The sequence shown here is derived from an EMBL/GenBank/DDBJ whole genome shotgun (WGS) entry which is preliminary data.</text>
</comment>
<sequence>MQEKGPVERVLRNEDVHQVVAEIPEGHQHLRLTVTLADGSSLTFQEATVAAVVRAYVAVKTHPLRKRAVLTGRLVRERKEGYAEWQLVEGG</sequence>
<evidence type="ECO:0000313" key="2">
    <source>
        <dbReference type="Proteomes" id="UP000556026"/>
    </source>
</evidence>